<keyword evidence="1" id="KW-0472">Membrane</keyword>
<organism evidence="2 3">
    <name type="scientific">Crossiella equi</name>
    <dbReference type="NCBI Taxonomy" id="130796"/>
    <lineage>
        <taxon>Bacteria</taxon>
        <taxon>Bacillati</taxon>
        <taxon>Actinomycetota</taxon>
        <taxon>Actinomycetes</taxon>
        <taxon>Pseudonocardiales</taxon>
        <taxon>Pseudonocardiaceae</taxon>
        <taxon>Crossiella</taxon>
    </lineage>
</organism>
<proteinExistence type="predicted"/>
<protein>
    <submittedName>
        <fullName evidence="2">Uncharacterized protein</fullName>
    </submittedName>
</protein>
<dbReference type="Proteomes" id="UP001519363">
    <property type="component" value="Unassembled WGS sequence"/>
</dbReference>
<dbReference type="RefSeq" id="WP_086780519.1">
    <property type="nucleotide sequence ID" value="NZ_JAGIOO010000001.1"/>
</dbReference>
<evidence type="ECO:0000313" key="2">
    <source>
        <dbReference type="EMBL" id="MBP2475881.1"/>
    </source>
</evidence>
<sequence>MDTELTRNEVVATRAIRRVHADTLLAVEFERRPKFRVPGVQPPPDAEEKAAERRWWHVLAYVLLLPVLFVLDPGGFGNPWRPRQQVRGANGDAMSVRLWCTPRTVGTGGQSRRAWLGIGETWAASFVAAPGGAVVQQEFPVRSATVTGPRWRPWLTVVFEDGSSLRLPLTPGQVWALRNPC</sequence>
<feature type="transmembrane region" description="Helical" evidence="1">
    <location>
        <begin position="54"/>
        <end position="71"/>
    </location>
</feature>
<evidence type="ECO:0000256" key="1">
    <source>
        <dbReference type="SAM" id="Phobius"/>
    </source>
</evidence>
<accession>A0ABS5AHP1</accession>
<name>A0ABS5AHP1_9PSEU</name>
<keyword evidence="1" id="KW-0812">Transmembrane</keyword>
<keyword evidence="1" id="KW-1133">Transmembrane helix</keyword>
<dbReference type="EMBL" id="JAGIOO010000001">
    <property type="protein sequence ID" value="MBP2475881.1"/>
    <property type="molecule type" value="Genomic_DNA"/>
</dbReference>
<gene>
    <name evidence="2" type="ORF">JOF53_004753</name>
</gene>
<reference evidence="2 3" key="1">
    <citation type="submission" date="2021-03" db="EMBL/GenBank/DDBJ databases">
        <title>Sequencing the genomes of 1000 actinobacteria strains.</title>
        <authorList>
            <person name="Klenk H.-P."/>
        </authorList>
    </citation>
    <scope>NUCLEOTIDE SEQUENCE [LARGE SCALE GENOMIC DNA]</scope>
    <source>
        <strain evidence="2 3">DSM 44580</strain>
    </source>
</reference>
<comment type="caution">
    <text evidence="2">The sequence shown here is derived from an EMBL/GenBank/DDBJ whole genome shotgun (WGS) entry which is preliminary data.</text>
</comment>
<keyword evidence="3" id="KW-1185">Reference proteome</keyword>
<evidence type="ECO:0000313" key="3">
    <source>
        <dbReference type="Proteomes" id="UP001519363"/>
    </source>
</evidence>